<evidence type="ECO:0000259" key="10">
    <source>
        <dbReference type="PROSITE" id="PS50262"/>
    </source>
</evidence>
<dbReference type="SUPFAM" id="SSF81321">
    <property type="entry name" value="Family A G protein-coupled receptor-like"/>
    <property type="match status" value="1"/>
</dbReference>
<reference evidence="11" key="1">
    <citation type="journal article" date="2015" name="Cell Rep.">
        <title>Large-Scale Combinatorial Deorphanization of Platynereis Neuropeptide GPCRs.</title>
        <authorList>
            <person name="Bauknecht P.M."/>
            <person name="Jekely G."/>
        </authorList>
    </citation>
    <scope>NUCLEOTIDE SEQUENCE</scope>
</reference>
<dbReference type="AlphaFoldDB" id="A0A0K0PVN4"/>
<dbReference type="PANTHER" id="PTHR24240">
    <property type="entry name" value="OPSIN"/>
    <property type="match status" value="1"/>
</dbReference>
<dbReference type="GO" id="GO:0004930">
    <property type="term" value="F:G protein-coupled receptor activity"/>
    <property type="evidence" value="ECO:0007669"/>
    <property type="project" value="UniProtKB-KW"/>
</dbReference>
<keyword evidence="2 8" id="KW-0812">Transmembrane</keyword>
<dbReference type="PROSITE" id="PS00237">
    <property type="entry name" value="G_PROTEIN_RECEP_F1_1"/>
    <property type="match status" value="1"/>
</dbReference>
<dbReference type="PRINTS" id="PR00237">
    <property type="entry name" value="GPCRRHODOPSN"/>
</dbReference>
<evidence type="ECO:0000256" key="6">
    <source>
        <dbReference type="ARBA" id="ARBA00023170"/>
    </source>
</evidence>
<dbReference type="PROSITE" id="PS50262">
    <property type="entry name" value="G_PROTEIN_RECEP_F1_2"/>
    <property type="match status" value="1"/>
</dbReference>
<evidence type="ECO:0000256" key="9">
    <source>
        <dbReference type="SAM" id="Phobius"/>
    </source>
</evidence>
<dbReference type="InterPro" id="IPR017452">
    <property type="entry name" value="GPCR_Rhodpsn_7TM"/>
</dbReference>
<keyword evidence="4 8" id="KW-0297">G-protein coupled receptor</keyword>
<evidence type="ECO:0000256" key="2">
    <source>
        <dbReference type="ARBA" id="ARBA00022692"/>
    </source>
</evidence>
<evidence type="ECO:0000256" key="1">
    <source>
        <dbReference type="ARBA" id="ARBA00004141"/>
    </source>
</evidence>
<feature type="transmembrane region" description="Helical" evidence="9">
    <location>
        <begin position="80"/>
        <end position="98"/>
    </location>
</feature>
<feature type="transmembrane region" description="Helical" evidence="9">
    <location>
        <begin position="119"/>
        <end position="141"/>
    </location>
</feature>
<evidence type="ECO:0000256" key="4">
    <source>
        <dbReference type="ARBA" id="ARBA00023040"/>
    </source>
</evidence>
<keyword evidence="5 9" id="KW-0472">Membrane</keyword>
<dbReference type="Gene3D" id="1.20.1070.10">
    <property type="entry name" value="Rhodopsin 7-helix transmembrane proteins"/>
    <property type="match status" value="1"/>
</dbReference>
<dbReference type="EMBL" id="KP293972">
    <property type="protein sequence ID" value="AKQ63026.1"/>
    <property type="molecule type" value="mRNA"/>
</dbReference>
<evidence type="ECO:0000313" key="11">
    <source>
        <dbReference type="EMBL" id="AKQ63026.1"/>
    </source>
</evidence>
<organism evidence="11">
    <name type="scientific">Platynereis dumerilii</name>
    <name type="common">Dumeril's clam worm</name>
    <dbReference type="NCBI Taxonomy" id="6359"/>
    <lineage>
        <taxon>Eukaryota</taxon>
        <taxon>Metazoa</taxon>
        <taxon>Spiralia</taxon>
        <taxon>Lophotrochozoa</taxon>
        <taxon>Annelida</taxon>
        <taxon>Polychaeta</taxon>
        <taxon>Errantia</taxon>
        <taxon>Phyllodocida</taxon>
        <taxon>Nereididae</taxon>
        <taxon>Platynereis</taxon>
    </lineage>
</organism>
<accession>A0A0K0PVN4</accession>
<dbReference type="CDD" id="cd00637">
    <property type="entry name" value="7tm_classA_rhodopsin-like"/>
    <property type="match status" value="1"/>
</dbReference>
<evidence type="ECO:0000256" key="7">
    <source>
        <dbReference type="ARBA" id="ARBA00023224"/>
    </source>
</evidence>
<dbReference type="InterPro" id="IPR050125">
    <property type="entry name" value="GPCR_opsins"/>
</dbReference>
<name>A0A0K0PVN4_PLADU</name>
<feature type="transmembrane region" description="Helical" evidence="9">
    <location>
        <begin position="6"/>
        <end position="28"/>
    </location>
</feature>
<keyword evidence="6 8" id="KW-0675">Receptor</keyword>
<dbReference type="InterPro" id="IPR000276">
    <property type="entry name" value="GPCR_Rhodpsn"/>
</dbReference>
<dbReference type="Pfam" id="PF00001">
    <property type="entry name" value="7tm_1"/>
    <property type="match status" value="1"/>
</dbReference>
<feature type="domain" description="G-protein coupled receptors family 1 profile" evidence="10">
    <location>
        <begin position="19"/>
        <end position="279"/>
    </location>
</feature>
<feature type="transmembrane region" description="Helical" evidence="9">
    <location>
        <begin position="259"/>
        <end position="282"/>
    </location>
</feature>
<dbReference type="GO" id="GO:0016020">
    <property type="term" value="C:membrane"/>
    <property type="evidence" value="ECO:0007669"/>
    <property type="project" value="UniProtKB-SubCell"/>
</dbReference>
<evidence type="ECO:0000256" key="5">
    <source>
        <dbReference type="ARBA" id="ARBA00023136"/>
    </source>
</evidence>
<sequence length="396" mass="44559">MHLAALVFFVIVAFLGTIGNLLIIGGVCIHKPLRTFGNAFVANLATADLIVTSYIMPMGLVASQFEDKPFSDTVCKVDGFLIMCTLGVSTQTLMVIALERYFHVCRKTLYHKLFSKKLTILYVVLIWCYTAAWTVQGYTGWSDFKYVSVVWICMMDAEKSFSFNMCILIFGVLLPISVQIFSYASIFYKLHKSNEAVRRSASRMGKESPVHLPDNRNITQTEQRFLVMLVTIVVIFIVCWTPTGLVMTLMGAGISAPLILYPIAIWLSFSNSSMNSVIYGIMNRNFRRGYRQILRKIACLENIISETSESGFLNRNICCSSCSKRLISRKRCDTDVQNLNTDDQRDEISTTIDGTNSLRLSTITLSTQASENRQTDLGDICNDVILTVEPQQETIM</sequence>
<feature type="transmembrane region" description="Helical" evidence="9">
    <location>
        <begin position="161"/>
        <end position="188"/>
    </location>
</feature>
<dbReference type="SMART" id="SM01381">
    <property type="entry name" value="7TM_GPCR_Srsx"/>
    <property type="match status" value="1"/>
</dbReference>
<feature type="transmembrane region" description="Helical" evidence="9">
    <location>
        <begin position="225"/>
        <end position="247"/>
    </location>
</feature>
<evidence type="ECO:0000256" key="3">
    <source>
        <dbReference type="ARBA" id="ARBA00022989"/>
    </source>
</evidence>
<comment type="similarity">
    <text evidence="8">Belongs to the G-protein coupled receptor 1 family.</text>
</comment>
<keyword evidence="7 8" id="KW-0807">Transducer</keyword>
<evidence type="ECO:0000256" key="8">
    <source>
        <dbReference type="RuleBase" id="RU000688"/>
    </source>
</evidence>
<feature type="transmembrane region" description="Helical" evidence="9">
    <location>
        <begin position="40"/>
        <end position="60"/>
    </location>
</feature>
<comment type="subcellular location">
    <subcellularLocation>
        <location evidence="1">Membrane</location>
        <topology evidence="1">Multi-pass membrane protein</topology>
    </subcellularLocation>
</comment>
<proteinExistence type="evidence at transcript level"/>
<protein>
    <submittedName>
        <fullName evidence="11">Orphan G-protein coupled receptor 31</fullName>
    </submittedName>
</protein>
<keyword evidence="3 9" id="KW-1133">Transmembrane helix</keyword>